<keyword evidence="2" id="KW-1185">Reference proteome</keyword>
<sequence length="219" mass="24141">MRVEVAVEMRPEGEINRMVETGGGNGVVIELRAVLWPLRTDGRSVGRAGRRAGGGRGWSPPSPYMMCDPSAPGIKLSHELPSLVTFRPLTQLTIPNLFPSLIPSFHPPRPNTLPFPTHPPLQPLTTHYLILPIHPTNPLQPITPSYPSSHLLIHPTNLLLPITPSYPSSHPTHPPHQPLLAPDSIIPIPPPRPIIHLWGNEHSATVEFFTTYTLPLFVD</sequence>
<dbReference type="Proteomes" id="UP001286313">
    <property type="component" value="Unassembled WGS sequence"/>
</dbReference>
<name>A0AAE1BFQ4_PETCI</name>
<accession>A0AAE1BFQ4</accession>
<protein>
    <submittedName>
        <fullName evidence="1">Uncharacterized protein</fullName>
    </submittedName>
</protein>
<comment type="caution">
    <text evidence="1">The sequence shown here is derived from an EMBL/GenBank/DDBJ whole genome shotgun (WGS) entry which is preliminary data.</text>
</comment>
<proteinExistence type="predicted"/>
<gene>
    <name evidence="1" type="ORF">Pcinc_043383</name>
</gene>
<organism evidence="1 2">
    <name type="scientific">Petrolisthes cinctipes</name>
    <name type="common">Flat porcelain crab</name>
    <dbReference type="NCBI Taxonomy" id="88211"/>
    <lineage>
        <taxon>Eukaryota</taxon>
        <taxon>Metazoa</taxon>
        <taxon>Ecdysozoa</taxon>
        <taxon>Arthropoda</taxon>
        <taxon>Crustacea</taxon>
        <taxon>Multicrustacea</taxon>
        <taxon>Malacostraca</taxon>
        <taxon>Eumalacostraca</taxon>
        <taxon>Eucarida</taxon>
        <taxon>Decapoda</taxon>
        <taxon>Pleocyemata</taxon>
        <taxon>Anomura</taxon>
        <taxon>Galatheoidea</taxon>
        <taxon>Porcellanidae</taxon>
        <taxon>Petrolisthes</taxon>
    </lineage>
</organism>
<reference evidence="1" key="1">
    <citation type="submission" date="2023-10" db="EMBL/GenBank/DDBJ databases">
        <title>Genome assemblies of two species of porcelain crab, Petrolisthes cinctipes and Petrolisthes manimaculis (Anomura: Porcellanidae).</title>
        <authorList>
            <person name="Angst P."/>
        </authorList>
    </citation>
    <scope>NUCLEOTIDE SEQUENCE</scope>
    <source>
        <strain evidence="1">PB745_01</strain>
        <tissue evidence="1">Gill</tissue>
    </source>
</reference>
<dbReference type="AlphaFoldDB" id="A0AAE1BFQ4"/>
<evidence type="ECO:0000313" key="1">
    <source>
        <dbReference type="EMBL" id="KAK3849876.1"/>
    </source>
</evidence>
<dbReference type="EMBL" id="JAWQEG010008656">
    <property type="protein sequence ID" value="KAK3849876.1"/>
    <property type="molecule type" value="Genomic_DNA"/>
</dbReference>
<evidence type="ECO:0000313" key="2">
    <source>
        <dbReference type="Proteomes" id="UP001286313"/>
    </source>
</evidence>